<dbReference type="InterPro" id="IPR023393">
    <property type="entry name" value="START-like_dom_sf"/>
</dbReference>
<evidence type="ECO:0000313" key="1">
    <source>
        <dbReference type="EMBL" id="MXN48153.1"/>
    </source>
</evidence>
<dbReference type="CDD" id="cd07814">
    <property type="entry name" value="SRPBCC_CalC_Aha1-like"/>
    <property type="match status" value="1"/>
</dbReference>
<dbReference type="OrthoDB" id="9803476at2"/>
<accession>A0A6N8SI14</accession>
<dbReference type="EMBL" id="WUMK01000009">
    <property type="protein sequence ID" value="MXN48153.1"/>
    <property type="molecule type" value="Genomic_DNA"/>
</dbReference>
<gene>
    <name evidence="1" type="ORF">GR138_23365</name>
</gene>
<keyword evidence="2" id="KW-1185">Reference proteome</keyword>
<reference evidence="1 2" key="1">
    <citation type="submission" date="2019-12" db="EMBL/GenBank/DDBJ databases">
        <title>Shinella kummerowiae sp. nov., a symbiotic bacterium isolated from root nodules of the herbal legume Kummerowia stipulacea.</title>
        <authorList>
            <person name="Gao J."/>
        </authorList>
    </citation>
    <scope>NUCLEOTIDE SEQUENCE [LARGE SCALE GENOMIC DNA]</scope>
    <source>
        <strain evidence="1 2">CCBAU 25048</strain>
    </source>
</reference>
<dbReference type="SUPFAM" id="SSF55961">
    <property type="entry name" value="Bet v1-like"/>
    <property type="match status" value="1"/>
</dbReference>
<dbReference type="RefSeq" id="WP_160861644.1">
    <property type="nucleotide sequence ID" value="NZ_WUMK01000009.1"/>
</dbReference>
<name>A0A6N8SI14_9HYPH</name>
<comment type="caution">
    <text evidence="1">The sequence shown here is derived from an EMBL/GenBank/DDBJ whole genome shotgun (WGS) entry which is preliminary data.</text>
</comment>
<dbReference type="Proteomes" id="UP000435802">
    <property type="component" value="Unassembled WGS sequence"/>
</dbReference>
<protein>
    <submittedName>
        <fullName evidence="1">Polyketide cyclase</fullName>
    </submittedName>
</protein>
<evidence type="ECO:0000313" key="2">
    <source>
        <dbReference type="Proteomes" id="UP000435802"/>
    </source>
</evidence>
<proteinExistence type="predicted"/>
<dbReference type="AlphaFoldDB" id="A0A6N8SI14"/>
<sequence>MSDTASKKQGKDLVLEYELDAPPEKVWRAISIPAFRERWLPAGKPTEAAPIPTAAEGEICIEMRDDEPPFLESIATFQIRPNSQGGTTLRIVHRLVDIPVAPTVPPAANSNGLRLMRAA</sequence>
<organism evidence="1 2">
    <name type="scientific">Shinella kummerowiae</name>
    <dbReference type="NCBI Taxonomy" id="417745"/>
    <lineage>
        <taxon>Bacteria</taxon>
        <taxon>Pseudomonadati</taxon>
        <taxon>Pseudomonadota</taxon>
        <taxon>Alphaproteobacteria</taxon>
        <taxon>Hyphomicrobiales</taxon>
        <taxon>Rhizobiaceae</taxon>
        <taxon>Shinella</taxon>
    </lineage>
</organism>
<dbReference type="Gene3D" id="3.30.530.20">
    <property type="match status" value="1"/>
</dbReference>